<organism evidence="1 2">
    <name type="scientific">Catenuloplanes indicus</name>
    <dbReference type="NCBI Taxonomy" id="137267"/>
    <lineage>
        <taxon>Bacteria</taxon>
        <taxon>Bacillati</taxon>
        <taxon>Actinomycetota</taxon>
        <taxon>Actinomycetes</taxon>
        <taxon>Micromonosporales</taxon>
        <taxon>Micromonosporaceae</taxon>
        <taxon>Catenuloplanes</taxon>
    </lineage>
</organism>
<dbReference type="RefSeq" id="WP_307236961.1">
    <property type="nucleotide sequence ID" value="NZ_JAUSUZ010000001.1"/>
</dbReference>
<name>A0AAE3VWE5_9ACTN</name>
<dbReference type="PANTHER" id="PTHR43431:SF7">
    <property type="entry name" value="OXIDOREDUCTASE, SHORT CHAIN DEHYDROGENASE_REDUCTASE FAMILY (AFU_ORTHOLOGUE AFUA_5G14000)"/>
    <property type="match status" value="1"/>
</dbReference>
<comment type="caution">
    <text evidence="1">The sequence shown here is derived from an EMBL/GenBank/DDBJ whole genome shotgun (WGS) entry which is preliminary data.</text>
</comment>
<dbReference type="EMBL" id="JAUSUZ010000001">
    <property type="protein sequence ID" value="MDQ0364974.1"/>
    <property type="molecule type" value="Genomic_DNA"/>
</dbReference>
<dbReference type="InterPro" id="IPR036291">
    <property type="entry name" value="NAD(P)-bd_dom_sf"/>
</dbReference>
<dbReference type="Pfam" id="PF00106">
    <property type="entry name" value="adh_short"/>
    <property type="match status" value="1"/>
</dbReference>
<dbReference type="SUPFAM" id="SSF51735">
    <property type="entry name" value="NAD(P)-binding Rossmann-fold domains"/>
    <property type="match status" value="1"/>
</dbReference>
<dbReference type="PANTHER" id="PTHR43431">
    <property type="entry name" value="OXIDOREDUCTASE, SHORT CHAIN DEHYDROGENASE/REDUCTASE FAMILY (AFU_ORTHOLOGUE AFUA_5G14000)"/>
    <property type="match status" value="1"/>
</dbReference>
<gene>
    <name evidence="1" type="ORF">J2S42_001643</name>
</gene>
<dbReference type="AlphaFoldDB" id="A0AAE3VWE5"/>
<accession>A0AAE3VWE5</accession>
<proteinExistence type="predicted"/>
<dbReference type="Gene3D" id="3.40.50.720">
    <property type="entry name" value="NAD(P)-binding Rossmann-like Domain"/>
    <property type="match status" value="1"/>
</dbReference>
<dbReference type="InterPro" id="IPR002347">
    <property type="entry name" value="SDR_fam"/>
</dbReference>
<evidence type="ECO:0000313" key="2">
    <source>
        <dbReference type="Proteomes" id="UP001240236"/>
    </source>
</evidence>
<dbReference type="Proteomes" id="UP001240236">
    <property type="component" value="Unassembled WGS sequence"/>
</dbReference>
<reference evidence="1 2" key="1">
    <citation type="submission" date="2023-07" db="EMBL/GenBank/DDBJ databases">
        <title>Sequencing the genomes of 1000 actinobacteria strains.</title>
        <authorList>
            <person name="Klenk H.-P."/>
        </authorList>
    </citation>
    <scope>NUCLEOTIDE SEQUENCE [LARGE SCALE GENOMIC DNA]</scope>
    <source>
        <strain evidence="1 2">DSM 44709</strain>
    </source>
</reference>
<keyword evidence="2" id="KW-1185">Reference proteome</keyword>
<protein>
    <submittedName>
        <fullName evidence="1">NADP-dependent 3-hydroxy acid dehydrogenase YdfG</fullName>
    </submittedName>
</protein>
<sequence length="239" mass="24679">MSVIAIVGAGSLLGRAIATRFAAEGLDVALIARDRDALDAIAAGITGVRVGVFPADITDRAALTRALADAEEQLGPIEVLEFSPTPRPADLAAAPFTDAADTSVESLAPHIELHLYGSVAAVQQVLPGMIARGSGTILLTAGAVSSRMIVPQIANVSIAVTALRSYALNLHAGLAGTGVHAAHVSIAANIGQGRAGSAPDVIAEQYWSAHTDRTEADIYYHDLDDSPVRLSDRYTAPSR</sequence>
<evidence type="ECO:0000313" key="1">
    <source>
        <dbReference type="EMBL" id="MDQ0364974.1"/>
    </source>
</evidence>